<dbReference type="RefSeq" id="WP_158500644.1">
    <property type="nucleotide sequence ID" value="NZ_CP012357.1"/>
</dbReference>
<dbReference type="STRING" id="216942.SLITO_v1c07180"/>
<evidence type="ECO:0008006" key="3">
    <source>
        <dbReference type="Google" id="ProtNLM"/>
    </source>
</evidence>
<dbReference type="PATRIC" id="fig|216942.3.peg.728"/>
<dbReference type="NCBIfam" id="NF038029">
    <property type="entry name" value="LP_plasma"/>
    <property type="match status" value="1"/>
</dbReference>
<gene>
    <name evidence="1" type="ORF">SLITO_v1c07180</name>
</gene>
<accession>A0A0K1W2E7</accession>
<sequence>MKRLICFLSTFTFVASTSTNVISCGNEDISYHTYKTMLMQIKKF</sequence>
<evidence type="ECO:0000313" key="1">
    <source>
        <dbReference type="EMBL" id="AKX34343.1"/>
    </source>
</evidence>
<evidence type="ECO:0000313" key="2">
    <source>
        <dbReference type="Proteomes" id="UP000067476"/>
    </source>
</evidence>
<reference evidence="1 2" key="1">
    <citation type="journal article" date="2015" name="Genome Announc.">
        <title>Complete Genome Sequence of Spiroplasma litorale TN-1T (DSM 21781), a Bacterium Isolated from a Green-Eyed Horsefly (Tabanus nigrovittatus).</title>
        <authorList>
            <person name="Lo W.S."/>
            <person name="Lai Y.C."/>
            <person name="Lien Y.W."/>
            <person name="Wang T.H."/>
            <person name="Kuo C.H."/>
        </authorList>
    </citation>
    <scope>NUCLEOTIDE SEQUENCE [LARGE SCALE GENOMIC DNA]</scope>
    <source>
        <strain evidence="1 2">TN-1</strain>
    </source>
</reference>
<protein>
    <recommendedName>
        <fullName evidence="3">Lipoprotein</fullName>
    </recommendedName>
</protein>
<dbReference type="AlphaFoldDB" id="A0A0K1W2E7"/>
<dbReference type="Proteomes" id="UP000067476">
    <property type="component" value="Chromosome"/>
</dbReference>
<dbReference type="OrthoDB" id="387392at2"/>
<dbReference type="KEGG" id="sll:SLITO_v1c07180"/>
<organism evidence="1 2">
    <name type="scientific">Spiroplasma litorale</name>
    <dbReference type="NCBI Taxonomy" id="216942"/>
    <lineage>
        <taxon>Bacteria</taxon>
        <taxon>Bacillati</taxon>
        <taxon>Mycoplasmatota</taxon>
        <taxon>Mollicutes</taxon>
        <taxon>Entomoplasmatales</taxon>
        <taxon>Spiroplasmataceae</taxon>
        <taxon>Spiroplasma</taxon>
    </lineage>
</organism>
<dbReference type="EMBL" id="CP012357">
    <property type="protein sequence ID" value="AKX34343.1"/>
    <property type="molecule type" value="Genomic_DNA"/>
</dbReference>
<keyword evidence="2" id="KW-1185">Reference proteome</keyword>
<name>A0A0K1W2E7_9MOLU</name>
<dbReference type="InterPro" id="IPR054816">
    <property type="entry name" value="Lipoprotein_mollicutes-type_CS"/>
</dbReference>
<proteinExistence type="predicted"/>